<proteinExistence type="predicted"/>
<name>H1PPD1_9FUSO</name>
<reference evidence="1 2" key="1">
    <citation type="submission" date="2012-07" db="EMBL/GenBank/DDBJ databases">
        <title>The Genome Sequence of Fusobacterium ulcerans 12_1B.</title>
        <authorList>
            <consortium name="The Broad Institute Genome Sequencing Platform"/>
            <person name="Earl A."/>
            <person name="Ward D."/>
            <person name="Feldgarden M."/>
            <person name="Gevers D."/>
            <person name="Strauss J."/>
            <person name="Ambrose C.E."/>
            <person name="Allen-Vercoe E."/>
            <person name="Walker B."/>
            <person name="Young S.K."/>
            <person name="Zeng Q."/>
            <person name="Gargeya S."/>
            <person name="Fitzgerald M."/>
            <person name="Haas B."/>
            <person name="Abouelleil A."/>
            <person name="Alvarado L."/>
            <person name="Arachchi H.M."/>
            <person name="Berlin A.M."/>
            <person name="Chapman S.B."/>
            <person name="Goldberg J."/>
            <person name="Griggs A."/>
            <person name="Gujja S."/>
            <person name="Hansen M."/>
            <person name="Howarth C."/>
            <person name="Imamovic A."/>
            <person name="Larimer J."/>
            <person name="McCowen C."/>
            <person name="Montmayeur A."/>
            <person name="Murphy C."/>
            <person name="Neiman D."/>
            <person name="Pearson M."/>
            <person name="Priest M."/>
            <person name="Roberts A."/>
            <person name="Saif S."/>
            <person name="Shea T."/>
            <person name="Sisk P."/>
            <person name="Sykes S."/>
            <person name="Wortman J."/>
            <person name="Nusbaum C."/>
            <person name="Birren B."/>
        </authorList>
    </citation>
    <scope>NUCLEOTIDE SEQUENCE [LARGE SCALE GENOMIC DNA]</scope>
    <source>
        <strain evidence="1 2">12_1B</strain>
    </source>
</reference>
<gene>
    <name evidence="1" type="ORF">HMPREF0402_00274</name>
</gene>
<dbReference type="RefSeq" id="WP_008695581.1">
    <property type="nucleotide sequence ID" value="NZ_KE161007.1"/>
</dbReference>
<keyword evidence="2" id="KW-1185">Reference proteome</keyword>
<dbReference type="BioCyc" id="FSP457404-HMP:GTSQ-275-MONOMER"/>
<organism evidence="1 2">
    <name type="scientific">Fusobacterium ulcerans 12-1B</name>
    <dbReference type="NCBI Taxonomy" id="457404"/>
    <lineage>
        <taxon>Bacteria</taxon>
        <taxon>Fusobacteriati</taxon>
        <taxon>Fusobacteriota</taxon>
        <taxon>Fusobacteriia</taxon>
        <taxon>Fusobacteriales</taxon>
        <taxon>Fusobacteriaceae</taxon>
        <taxon>Fusobacterium</taxon>
    </lineage>
</organism>
<comment type="caution">
    <text evidence="1">The sequence shown here is derived from an EMBL/GenBank/DDBJ whole genome shotgun (WGS) entry which is preliminary data.</text>
</comment>
<dbReference type="Proteomes" id="UP000003233">
    <property type="component" value="Unassembled WGS sequence"/>
</dbReference>
<protein>
    <submittedName>
        <fullName evidence="1">Uncharacterized protein</fullName>
    </submittedName>
</protein>
<accession>H1PPD1</accession>
<dbReference type="HOGENOM" id="CLU_1218336_0_0_0"/>
<dbReference type="EMBL" id="AGWJ02000006">
    <property type="protein sequence ID" value="EHO84455.1"/>
    <property type="molecule type" value="Genomic_DNA"/>
</dbReference>
<evidence type="ECO:0000313" key="1">
    <source>
        <dbReference type="EMBL" id="EHO84455.1"/>
    </source>
</evidence>
<dbReference type="AlphaFoldDB" id="H1PPD1"/>
<sequence length="227" mass="26857">MQINLKSIIYSLIAKEIQVYIPNEITDALYINNLVCSNCRNIWHTSLLECYFCGSLNSYLYKCSDCNKYIPITNSKKECPFCKSKKLYKICYNPDCISNTDENIKALTNKNNGVFDIHSTFNLSLQNCYHCGGKLNEYKSYLVFVCPDTLKIVNFEESYNLNILKEFLNRKLTENENYKEEYVIFKIKDINDNIKYIFNEIKHFYDTNFEKKENLYESISEIIEVLY</sequence>
<evidence type="ECO:0000313" key="2">
    <source>
        <dbReference type="Proteomes" id="UP000003233"/>
    </source>
</evidence>
<dbReference type="PATRIC" id="fig|457404.5.peg.962"/>